<dbReference type="InterPro" id="IPR039693">
    <property type="entry name" value="Rtr1/RPAP2"/>
</dbReference>
<evidence type="ECO:0000256" key="12">
    <source>
        <dbReference type="RuleBase" id="RU367080"/>
    </source>
</evidence>
<keyword evidence="17" id="KW-1185">Reference proteome</keyword>
<dbReference type="OrthoDB" id="410104at2759"/>
<dbReference type="WBParaSite" id="SBAD_0000775301-mRNA-1">
    <property type="protein sequence ID" value="SBAD_0000775301-mRNA-1"/>
    <property type="gene ID" value="SBAD_0000775301"/>
</dbReference>
<dbReference type="GO" id="GO:0008420">
    <property type="term" value="F:RNA polymerase II CTD heptapeptide repeat phosphatase activity"/>
    <property type="evidence" value="ECO:0007669"/>
    <property type="project" value="UniProtKB-UniRule"/>
</dbReference>
<dbReference type="InterPro" id="IPR007308">
    <property type="entry name" value="Rtr1/RPAP2_dom"/>
</dbReference>
<dbReference type="PANTHER" id="PTHR14732">
    <property type="entry name" value="RNA POLYMERASE II SUBUNIT B1 CTD PHOSPHATASE RPAP2-RELATED"/>
    <property type="match status" value="1"/>
</dbReference>
<dbReference type="AlphaFoldDB" id="A0A183IV25"/>
<sequence>MTAGKTPADWRTGVIVPVFKKGDHKECSIYRGITLLGLPGKVYAKVLERRCRGITDSKIQEEQCGFRPGRSASVCIFALRKMVENSWEYDRPMYECFVVQYLDTGSLTAIAEERALGKICGYLTCANLPDSRLTTKYAIRCHCVYELTERKWFCSDRCYSAYRSLLANLPEEPIWLRCKLPLHPICIPDPNLIEHVVPGEKVCFSEAMKNISKLNIGRRDSDKVASEPDTDDDPDGPWDAESEILSERNEPSESGDSDVAKDLTGEALSQMDHLSSNLDCTGLADSCVLNGQQGDIVLTASDCSDVPTFCDPAICISEPGTSVDMTAVAGTDVDLSDSSSPIRKKNAVKETSRQRTTLQYIRKKGVGLVSKPTIMLTDPKPLRTPTAEGSFVTADIANTSVDIQMWKNVKKRISEWFAAMCHWFIWVYIVAELASIYVLYHTLNIYMIERNLPFEFDINADQEMVSPKEVFCPSYSLDVVPTSSKSNRTPEDPLTIVAAFIDIGSF</sequence>
<evidence type="ECO:0000256" key="13">
    <source>
        <dbReference type="SAM" id="MobiDB-lite"/>
    </source>
</evidence>
<evidence type="ECO:0000256" key="1">
    <source>
        <dbReference type="ARBA" id="ARBA00004123"/>
    </source>
</evidence>
<evidence type="ECO:0000256" key="6">
    <source>
        <dbReference type="ARBA" id="ARBA00022833"/>
    </source>
</evidence>
<comment type="catalytic activity">
    <reaction evidence="9 12">
        <text>O-phospho-L-seryl-[protein] + H2O = L-seryl-[protein] + phosphate</text>
        <dbReference type="Rhea" id="RHEA:20629"/>
        <dbReference type="Rhea" id="RHEA-COMP:9863"/>
        <dbReference type="Rhea" id="RHEA-COMP:11604"/>
        <dbReference type="ChEBI" id="CHEBI:15377"/>
        <dbReference type="ChEBI" id="CHEBI:29999"/>
        <dbReference type="ChEBI" id="CHEBI:43474"/>
        <dbReference type="ChEBI" id="CHEBI:83421"/>
        <dbReference type="EC" id="3.1.3.16"/>
    </reaction>
</comment>
<keyword evidence="14" id="KW-0812">Transmembrane</keyword>
<dbReference type="Gene3D" id="1.25.40.820">
    <property type="match status" value="1"/>
</dbReference>
<keyword evidence="5 12" id="KW-0378">Hydrolase</keyword>
<keyword evidence="6 12" id="KW-0862">Zinc</keyword>
<protein>
    <recommendedName>
        <fullName evidence="12">RNA polymerase II subunit B1 CTD phosphatase RPAP2 homolog</fullName>
        <ecNumber evidence="12">3.1.3.16</ecNumber>
    </recommendedName>
</protein>
<reference evidence="16 17" key="2">
    <citation type="submission" date="2018-11" db="EMBL/GenBank/DDBJ databases">
        <authorList>
            <consortium name="Pathogen Informatics"/>
        </authorList>
    </citation>
    <scope>NUCLEOTIDE SEQUENCE [LARGE SCALE GENOMIC DNA]</scope>
</reference>
<evidence type="ECO:0000256" key="9">
    <source>
        <dbReference type="ARBA" id="ARBA00047761"/>
    </source>
</evidence>
<evidence type="ECO:0000256" key="14">
    <source>
        <dbReference type="SAM" id="Phobius"/>
    </source>
</evidence>
<keyword evidence="4 12" id="KW-0863">Zinc-finger</keyword>
<comment type="subcellular location">
    <subcellularLocation>
        <location evidence="1 12">Nucleus</location>
    </subcellularLocation>
</comment>
<evidence type="ECO:0000313" key="16">
    <source>
        <dbReference type="EMBL" id="VDP13242.1"/>
    </source>
</evidence>
<gene>
    <name evidence="16" type="ORF">SBAD_LOCUS7472</name>
</gene>
<evidence type="ECO:0000256" key="8">
    <source>
        <dbReference type="ARBA" id="ARBA00023242"/>
    </source>
</evidence>
<feature type="compositionally biased region" description="Acidic residues" evidence="13">
    <location>
        <begin position="228"/>
        <end position="244"/>
    </location>
</feature>
<dbReference type="GO" id="GO:0043175">
    <property type="term" value="F:RNA polymerase core enzyme binding"/>
    <property type="evidence" value="ECO:0007669"/>
    <property type="project" value="UniProtKB-UniRule"/>
</dbReference>
<evidence type="ECO:0000313" key="17">
    <source>
        <dbReference type="Proteomes" id="UP000270296"/>
    </source>
</evidence>
<proteinExistence type="inferred from homology"/>
<feature type="domain" description="RTR1-type" evidence="15">
    <location>
        <begin position="97"/>
        <end position="178"/>
    </location>
</feature>
<dbReference type="GO" id="GO:0005737">
    <property type="term" value="C:cytoplasm"/>
    <property type="evidence" value="ECO:0007669"/>
    <property type="project" value="TreeGrafter"/>
</dbReference>
<evidence type="ECO:0000256" key="4">
    <source>
        <dbReference type="ARBA" id="ARBA00022771"/>
    </source>
</evidence>
<reference evidence="18" key="1">
    <citation type="submission" date="2016-06" db="UniProtKB">
        <authorList>
            <consortium name="WormBaseParasite"/>
        </authorList>
    </citation>
    <scope>IDENTIFICATION</scope>
</reference>
<dbReference type="PANTHER" id="PTHR14732:SF0">
    <property type="entry name" value="RNA POLYMERASE II SUBUNIT B1 CTD PHOSPHATASE RPAP2-RELATED"/>
    <property type="match status" value="1"/>
</dbReference>
<evidence type="ECO:0000256" key="11">
    <source>
        <dbReference type="PROSITE-ProRule" id="PRU00812"/>
    </source>
</evidence>
<comment type="similarity">
    <text evidence="2 11 12">Belongs to the RPAP2 family.</text>
</comment>
<keyword evidence="8 12" id="KW-0539">Nucleus</keyword>
<comment type="function">
    <text evidence="12">Putative RNA polymerase II subunit B1 C-terminal domain (CTD) phosphatase involved in RNA polymerase II transcription regulation.</text>
</comment>
<dbReference type="PROSITE" id="PS51479">
    <property type="entry name" value="ZF_RTR1"/>
    <property type="match status" value="1"/>
</dbReference>
<feature type="region of interest" description="Disordered" evidence="13">
    <location>
        <begin position="218"/>
        <end position="260"/>
    </location>
</feature>
<name>A0A183IV25_9BILA</name>
<organism evidence="18">
    <name type="scientific">Soboliphyme baturini</name>
    <dbReference type="NCBI Taxonomy" id="241478"/>
    <lineage>
        <taxon>Eukaryota</taxon>
        <taxon>Metazoa</taxon>
        <taxon>Ecdysozoa</taxon>
        <taxon>Nematoda</taxon>
        <taxon>Enoplea</taxon>
        <taxon>Dorylaimia</taxon>
        <taxon>Dioctophymatida</taxon>
        <taxon>Dioctophymatoidea</taxon>
        <taxon>Soboliphymatidae</taxon>
        <taxon>Soboliphyme</taxon>
    </lineage>
</organism>
<evidence type="ECO:0000256" key="2">
    <source>
        <dbReference type="ARBA" id="ARBA00005676"/>
    </source>
</evidence>
<evidence type="ECO:0000256" key="7">
    <source>
        <dbReference type="ARBA" id="ARBA00022912"/>
    </source>
</evidence>
<dbReference type="GO" id="GO:0005634">
    <property type="term" value="C:nucleus"/>
    <property type="evidence" value="ECO:0007669"/>
    <property type="project" value="UniProtKB-SubCell"/>
</dbReference>
<keyword evidence="14" id="KW-0472">Membrane</keyword>
<evidence type="ECO:0000256" key="10">
    <source>
        <dbReference type="ARBA" id="ARBA00048336"/>
    </source>
</evidence>
<feature type="transmembrane region" description="Helical" evidence="14">
    <location>
        <begin position="416"/>
        <end position="440"/>
    </location>
</feature>
<evidence type="ECO:0000313" key="18">
    <source>
        <dbReference type="WBParaSite" id="SBAD_0000775301-mRNA-1"/>
    </source>
</evidence>
<keyword evidence="14" id="KW-1133">Transmembrane helix</keyword>
<dbReference type="EMBL" id="UZAM01010658">
    <property type="protein sequence ID" value="VDP13242.1"/>
    <property type="molecule type" value="Genomic_DNA"/>
</dbReference>
<keyword evidence="7 12" id="KW-0904">Protein phosphatase</keyword>
<evidence type="ECO:0000256" key="3">
    <source>
        <dbReference type="ARBA" id="ARBA00022723"/>
    </source>
</evidence>
<accession>A0A183IV25</accession>
<dbReference type="EC" id="3.1.3.16" evidence="12"/>
<keyword evidence="3 12" id="KW-0479">Metal-binding</keyword>
<evidence type="ECO:0000259" key="15">
    <source>
        <dbReference type="PROSITE" id="PS51479"/>
    </source>
</evidence>
<evidence type="ECO:0000256" key="5">
    <source>
        <dbReference type="ARBA" id="ARBA00022801"/>
    </source>
</evidence>
<dbReference type="Proteomes" id="UP000270296">
    <property type="component" value="Unassembled WGS sequence"/>
</dbReference>
<comment type="catalytic activity">
    <reaction evidence="10 12">
        <text>O-phospho-L-threonyl-[protein] + H2O = L-threonyl-[protein] + phosphate</text>
        <dbReference type="Rhea" id="RHEA:47004"/>
        <dbReference type="Rhea" id="RHEA-COMP:11060"/>
        <dbReference type="Rhea" id="RHEA-COMP:11605"/>
        <dbReference type="ChEBI" id="CHEBI:15377"/>
        <dbReference type="ChEBI" id="CHEBI:30013"/>
        <dbReference type="ChEBI" id="CHEBI:43474"/>
        <dbReference type="ChEBI" id="CHEBI:61977"/>
        <dbReference type="EC" id="3.1.3.16"/>
    </reaction>
</comment>
<dbReference type="Pfam" id="PF04181">
    <property type="entry name" value="RPAP2_Rtr1"/>
    <property type="match status" value="1"/>
</dbReference>
<dbReference type="InterPro" id="IPR038534">
    <property type="entry name" value="Rtr1/RPAP2_sf"/>
</dbReference>
<dbReference type="GO" id="GO:0008270">
    <property type="term" value="F:zinc ion binding"/>
    <property type="evidence" value="ECO:0007669"/>
    <property type="project" value="UniProtKB-KW"/>
</dbReference>